<comment type="caution">
    <text evidence="1">The sequence shown here is derived from an EMBL/GenBank/DDBJ whole genome shotgun (WGS) entry which is preliminary data.</text>
</comment>
<gene>
    <name evidence="1" type="ORF">BCR34DRAFT_166933</name>
</gene>
<dbReference type="EMBL" id="MCFA01000235">
    <property type="protein sequence ID" value="ORX97402.1"/>
    <property type="molecule type" value="Genomic_DNA"/>
</dbReference>
<reference evidence="1 2" key="1">
    <citation type="submission" date="2016-07" db="EMBL/GenBank/DDBJ databases">
        <title>Pervasive Adenine N6-methylation of Active Genes in Fungi.</title>
        <authorList>
            <consortium name="DOE Joint Genome Institute"/>
            <person name="Mondo S.J."/>
            <person name="Dannebaum R.O."/>
            <person name="Kuo R.C."/>
            <person name="Labutti K."/>
            <person name="Haridas S."/>
            <person name="Kuo A."/>
            <person name="Salamov A."/>
            <person name="Ahrendt S.R."/>
            <person name="Lipzen A."/>
            <person name="Sullivan W."/>
            <person name="Andreopoulos W.B."/>
            <person name="Clum A."/>
            <person name="Lindquist E."/>
            <person name="Daum C."/>
            <person name="Ramamoorthy G.K."/>
            <person name="Gryganskyi A."/>
            <person name="Culley D."/>
            <person name="Magnuson J.K."/>
            <person name="James T.Y."/>
            <person name="O'Malley M.A."/>
            <person name="Stajich J.E."/>
            <person name="Spatafora J.W."/>
            <person name="Visel A."/>
            <person name="Grigoriev I.V."/>
        </authorList>
    </citation>
    <scope>NUCLEOTIDE SEQUENCE [LARGE SCALE GENOMIC DNA]</scope>
    <source>
        <strain evidence="1 2">CBS 115471</strain>
    </source>
</reference>
<protein>
    <submittedName>
        <fullName evidence="1">Uncharacterized protein</fullName>
    </submittedName>
</protein>
<name>A0A1Y1YHA6_9PLEO</name>
<evidence type="ECO:0000313" key="2">
    <source>
        <dbReference type="Proteomes" id="UP000193144"/>
    </source>
</evidence>
<dbReference type="OrthoDB" id="10025998at2759"/>
<dbReference type="AlphaFoldDB" id="A0A1Y1YHA6"/>
<proteinExistence type="predicted"/>
<dbReference type="Proteomes" id="UP000193144">
    <property type="component" value="Unassembled WGS sequence"/>
</dbReference>
<evidence type="ECO:0000313" key="1">
    <source>
        <dbReference type="EMBL" id="ORX97402.1"/>
    </source>
</evidence>
<sequence>MDLTRHSIFISCKKAYSLFLMATIVDKVAYPCKPLYVNGAQTSRVVEMLRIADTDGYKTPNVHWATFLPNLHHPSIRHLQGTWQFGDKHSWVMDLESGGVAPSAIADIVLDCPAFEIGAVTDPTTGFQYYKISFAPLATCSVKYEYTCPERNAPALRRMLIARTMTQLPRMGKQPP</sequence>
<keyword evidence="2" id="KW-1185">Reference proteome</keyword>
<organism evidence="1 2">
    <name type="scientific">Clohesyomyces aquaticus</name>
    <dbReference type="NCBI Taxonomy" id="1231657"/>
    <lineage>
        <taxon>Eukaryota</taxon>
        <taxon>Fungi</taxon>
        <taxon>Dikarya</taxon>
        <taxon>Ascomycota</taxon>
        <taxon>Pezizomycotina</taxon>
        <taxon>Dothideomycetes</taxon>
        <taxon>Pleosporomycetidae</taxon>
        <taxon>Pleosporales</taxon>
        <taxon>Lindgomycetaceae</taxon>
        <taxon>Clohesyomyces</taxon>
    </lineage>
</organism>
<accession>A0A1Y1YHA6</accession>